<gene>
    <name evidence="2" type="ORF">KOR34_51680</name>
</gene>
<evidence type="ECO:0000313" key="3">
    <source>
        <dbReference type="Proteomes" id="UP000316714"/>
    </source>
</evidence>
<proteinExistence type="predicted"/>
<dbReference type="InterPro" id="IPR036388">
    <property type="entry name" value="WH-like_DNA-bd_sf"/>
</dbReference>
<keyword evidence="3" id="KW-1185">Reference proteome</keyword>
<dbReference type="AlphaFoldDB" id="A0A5C5UT93"/>
<dbReference type="OrthoDB" id="9784785at2"/>
<sequence>MQAVDPGEGPKWKPLERNERRVLGVLVEKAKTTPSAYPLTLNALRTGSNQKSNRFPSMELEEHHIEDAVESLQKQGAVTRLQGDGRTEKFRHHAYEWLGVDKVELAVMAELLLRGAQTLGELRARASRMEPIKTQGDLQPIVNALVERGLMVYLTPPGRGAVVTHNLYQPQELEKVQREHGGGLPSQPVVQPAPPTPPPTSVRPNEAPSAAPEVMQPGFREDPPAPAPRTADDSDLRDQIEQLRGELAELREEYKSEVADLRSELEDVLRQLTG</sequence>
<dbReference type="Pfam" id="PF04337">
    <property type="entry name" value="DUF480"/>
    <property type="match status" value="1"/>
</dbReference>
<dbReference type="InterPro" id="IPR007432">
    <property type="entry name" value="DUF480"/>
</dbReference>
<dbReference type="PANTHER" id="PTHR38768">
    <property type="entry name" value="UPF0502 PROTEIN YCEH"/>
    <property type="match status" value="1"/>
</dbReference>
<accession>A0A5C5UT93</accession>
<comment type="caution">
    <text evidence="2">The sequence shown here is derived from an EMBL/GenBank/DDBJ whole genome shotgun (WGS) entry which is preliminary data.</text>
</comment>
<evidence type="ECO:0008006" key="4">
    <source>
        <dbReference type="Google" id="ProtNLM"/>
    </source>
</evidence>
<evidence type="ECO:0000256" key="1">
    <source>
        <dbReference type="SAM" id="MobiDB-lite"/>
    </source>
</evidence>
<dbReference type="Proteomes" id="UP000316714">
    <property type="component" value="Unassembled WGS sequence"/>
</dbReference>
<dbReference type="PANTHER" id="PTHR38768:SF1">
    <property type="entry name" value="UPF0502 PROTEIN YCEH"/>
    <property type="match status" value="1"/>
</dbReference>
<evidence type="ECO:0000313" key="2">
    <source>
        <dbReference type="EMBL" id="TWT29614.1"/>
    </source>
</evidence>
<dbReference type="Gene3D" id="1.10.10.10">
    <property type="entry name" value="Winged helix-like DNA-binding domain superfamily/Winged helix DNA-binding domain"/>
    <property type="match status" value="2"/>
</dbReference>
<dbReference type="RefSeq" id="WP_146568968.1">
    <property type="nucleotide sequence ID" value="NZ_SIHJ01000007.1"/>
</dbReference>
<dbReference type="InterPro" id="IPR036390">
    <property type="entry name" value="WH_DNA-bd_sf"/>
</dbReference>
<dbReference type="EMBL" id="SIHJ01000007">
    <property type="protein sequence ID" value="TWT29614.1"/>
    <property type="molecule type" value="Genomic_DNA"/>
</dbReference>
<feature type="compositionally biased region" description="Pro residues" evidence="1">
    <location>
        <begin position="191"/>
        <end position="201"/>
    </location>
</feature>
<reference evidence="2 3" key="1">
    <citation type="submission" date="2019-02" db="EMBL/GenBank/DDBJ databases">
        <title>Deep-cultivation of Planctomycetes and their phenomic and genomic characterization uncovers novel biology.</title>
        <authorList>
            <person name="Wiegand S."/>
            <person name="Jogler M."/>
            <person name="Boedeker C."/>
            <person name="Pinto D."/>
            <person name="Vollmers J."/>
            <person name="Rivas-Marin E."/>
            <person name="Kohn T."/>
            <person name="Peeters S.H."/>
            <person name="Heuer A."/>
            <person name="Rast P."/>
            <person name="Oberbeckmann S."/>
            <person name="Bunk B."/>
            <person name="Jeske O."/>
            <person name="Meyerdierks A."/>
            <person name="Storesund J.E."/>
            <person name="Kallscheuer N."/>
            <person name="Luecker S."/>
            <person name="Lage O.M."/>
            <person name="Pohl T."/>
            <person name="Merkel B.J."/>
            <person name="Hornburger P."/>
            <person name="Mueller R.-W."/>
            <person name="Bruemmer F."/>
            <person name="Labrenz M."/>
            <person name="Spormann A.M."/>
            <person name="Op Den Camp H."/>
            <person name="Overmann J."/>
            <person name="Amann R."/>
            <person name="Jetten M.S.M."/>
            <person name="Mascher T."/>
            <person name="Medema M.H."/>
            <person name="Devos D.P."/>
            <person name="Kaster A.-K."/>
            <person name="Ovreas L."/>
            <person name="Rohde M."/>
            <person name="Galperin M.Y."/>
            <person name="Jogler C."/>
        </authorList>
    </citation>
    <scope>NUCLEOTIDE SEQUENCE [LARGE SCALE GENOMIC DNA]</scope>
    <source>
        <strain evidence="2 3">KOR34</strain>
    </source>
</reference>
<name>A0A5C5UT93_9BACT</name>
<dbReference type="SUPFAM" id="SSF46785">
    <property type="entry name" value="Winged helix' DNA-binding domain"/>
    <property type="match status" value="2"/>
</dbReference>
<protein>
    <recommendedName>
        <fullName evidence="4">DUF480 domain-containing protein</fullName>
    </recommendedName>
</protein>
<organism evidence="2 3">
    <name type="scientific">Posidoniimonas corsicana</name>
    <dbReference type="NCBI Taxonomy" id="1938618"/>
    <lineage>
        <taxon>Bacteria</taxon>
        <taxon>Pseudomonadati</taxon>
        <taxon>Planctomycetota</taxon>
        <taxon>Planctomycetia</taxon>
        <taxon>Pirellulales</taxon>
        <taxon>Lacipirellulaceae</taxon>
        <taxon>Posidoniimonas</taxon>
    </lineage>
</organism>
<feature type="region of interest" description="Disordered" evidence="1">
    <location>
        <begin position="178"/>
        <end position="237"/>
    </location>
</feature>